<evidence type="ECO:0000313" key="1">
    <source>
        <dbReference type="EMBL" id="GIM88873.1"/>
    </source>
</evidence>
<accession>A0A919T4S9</accession>
<comment type="caution">
    <text evidence="1">The sequence shown here is derived from an EMBL/GenBank/DDBJ whole genome shotgun (WGS) entry which is preliminary data.</text>
</comment>
<keyword evidence="2" id="KW-1185">Reference proteome</keyword>
<dbReference type="AlphaFoldDB" id="A0A919T4S9"/>
<evidence type="ECO:0000313" key="2">
    <source>
        <dbReference type="Proteomes" id="UP000677082"/>
    </source>
</evidence>
<protein>
    <submittedName>
        <fullName evidence="1">Uncharacterized protein</fullName>
    </submittedName>
</protein>
<organism evidence="1 2">
    <name type="scientific">Paractinoplanes toevensis</name>
    <dbReference type="NCBI Taxonomy" id="571911"/>
    <lineage>
        <taxon>Bacteria</taxon>
        <taxon>Bacillati</taxon>
        <taxon>Actinomycetota</taxon>
        <taxon>Actinomycetes</taxon>
        <taxon>Micromonosporales</taxon>
        <taxon>Micromonosporaceae</taxon>
        <taxon>Paractinoplanes</taxon>
    </lineage>
</organism>
<gene>
    <name evidence="1" type="ORF">Ato02nite_006660</name>
</gene>
<reference evidence="1 2" key="1">
    <citation type="submission" date="2021-03" db="EMBL/GenBank/DDBJ databases">
        <title>Whole genome shotgun sequence of Actinoplanes toevensis NBRC 105298.</title>
        <authorList>
            <person name="Komaki H."/>
            <person name="Tamura T."/>
        </authorList>
    </citation>
    <scope>NUCLEOTIDE SEQUENCE [LARGE SCALE GENOMIC DNA]</scope>
    <source>
        <strain evidence="1 2">NBRC 105298</strain>
    </source>
</reference>
<dbReference type="EMBL" id="BOQN01000009">
    <property type="protein sequence ID" value="GIM88873.1"/>
    <property type="molecule type" value="Genomic_DNA"/>
</dbReference>
<dbReference type="Proteomes" id="UP000677082">
    <property type="component" value="Unassembled WGS sequence"/>
</dbReference>
<sequence length="92" mass="9999">MADVIALLGGGILQTHDPVRCAGQVCCIHNSTAHHMVAWPQVWRSDWGGFMERQCPHGIGHPDPDDLAVRTVEGMGVHGCDGCCRKRKDEAP</sequence>
<proteinExistence type="predicted"/>
<dbReference type="RefSeq" id="WP_213004855.1">
    <property type="nucleotide sequence ID" value="NZ_BOQN01000009.1"/>
</dbReference>
<name>A0A919T4S9_9ACTN</name>